<evidence type="ECO:0000313" key="3">
    <source>
        <dbReference type="Proteomes" id="UP000014020"/>
    </source>
</evidence>
<keyword evidence="1" id="KW-0812">Transmembrane</keyword>
<evidence type="ECO:0000313" key="2">
    <source>
        <dbReference type="EMBL" id="EOP39409.1"/>
    </source>
</evidence>
<sequence>MGLFAFIVFLIGVITFVLYIFTGNTIISDTILMSTIGVTLVLSLILSVISRKNRWGKFSLYGLGSVIGLIILFYIAMSIIWNQP</sequence>
<feature type="transmembrane region" description="Helical" evidence="1">
    <location>
        <begin position="31"/>
        <end position="49"/>
    </location>
</feature>
<keyword evidence="1" id="KW-0472">Membrane</keyword>
<protein>
    <recommendedName>
        <fullName evidence="4">DUF3953 domain-containing protein</fullName>
    </recommendedName>
</protein>
<proteinExistence type="predicted"/>
<gene>
    <name evidence="2" type="ORF">IK1_02376</name>
</gene>
<feature type="transmembrane region" description="Helical" evidence="1">
    <location>
        <begin position="61"/>
        <end position="81"/>
    </location>
</feature>
<organism evidence="2 3">
    <name type="scientific">Bacillus cereus (strain VD146)</name>
    <dbReference type="NCBI Taxonomy" id="1053236"/>
    <lineage>
        <taxon>Bacteria</taxon>
        <taxon>Bacillati</taxon>
        <taxon>Bacillota</taxon>
        <taxon>Bacilli</taxon>
        <taxon>Bacillales</taxon>
        <taxon>Bacillaceae</taxon>
        <taxon>Bacillus</taxon>
        <taxon>Bacillus cereus group</taxon>
    </lineage>
</organism>
<dbReference type="EMBL" id="AHFE01000044">
    <property type="protein sequence ID" value="EOP39409.1"/>
    <property type="molecule type" value="Genomic_DNA"/>
</dbReference>
<keyword evidence="1" id="KW-1133">Transmembrane helix</keyword>
<dbReference type="HOGENOM" id="CLU_2520569_0_0_9"/>
<name>R8MZI0_BACCX</name>
<dbReference type="AlphaFoldDB" id="R8MZI0"/>
<accession>R8MZI0</accession>
<feature type="transmembrane region" description="Helical" evidence="1">
    <location>
        <begin position="7"/>
        <end position="25"/>
    </location>
</feature>
<evidence type="ECO:0000256" key="1">
    <source>
        <dbReference type="SAM" id="Phobius"/>
    </source>
</evidence>
<dbReference type="Proteomes" id="UP000014020">
    <property type="component" value="Unassembled WGS sequence"/>
</dbReference>
<comment type="caution">
    <text evidence="2">The sequence shown here is derived from an EMBL/GenBank/DDBJ whole genome shotgun (WGS) entry which is preliminary data.</text>
</comment>
<reference evidence="3" key="1">
    <citation type="submission" date="2012-12" db="EMBL/GenBank/DDBJ databases">
        <title>The genome sequence of Bacillus cereus VD146.</title>
        <authorList>
            <consortium name="The Broad Institute Genome Sequencing Platform"/>
            <consortium name="The Broad Institute Genome Sequencing Center for Infectious Disease"/>
            <person name="Feldgarden M."/>
            <person name="Van der Auwera G.A."/>
            <person name="Mahillon J."/>
            <person name="Duprez V."/>
            <person name="Timmery S."/>
            <person name="Mattelet C."/>
            <person name="Dierick K."/>
            <person name="Sun M."/>
            <person name="Yu Z."/>
            <person name="Zhu L."/>
            <person name="Hu X."/>
            <person name="Shank E.B."/>
            <person name="Swiecicka I."/>
            <person name="Hansen B.M."/>
            <person name="Andrup L."/>
            <person name="Walker B."/>
            <person name="Young S.K."/>
            <person name="Zeng Q."/>
            <person name="Gargeya S."/>
            <person name="Fitzgerald M."/>
            <person name="Haas B."/>
            <person name="Abouelleil A."/>
            <person name="Alvarado L."/>
            <person name="Arachchi H.M."/>
            <person name="Berlin A.M."/>
            <person name="Chapman S.B."/>
            <person name="Dewar J."/>
            <person name="Goldberg J."/>
            <person name="Griggs A."/>
            <person name="Gujja S."/>
            <person name="Hansen M."/>
            <person name="Howarth C."/>
            <person name="Imamovic A."/>
            <person name="Larimer J."/>
            <person name="McCowan C."/>
            <person name="Murphy C."/>
            <person name="Neiman D."/>
            <person name="Pearson M."/>
            <person name="Priest M."/>
            <person name="Roberts A."/>
            <person name="Saif S."/>
            <person name="Shea T."/>
            <person name="Sisk P."/>
            <person name="Sykes S."/>
            <person name="Wortman J."/>
            <person name="Nusbaum C."/>
            <person name="Birren B."/>
        </authorList>
    </citation>
    <scope>NUCLEOTIDE SEQUENCE [LARGE SCALE GENOMIC DNA]</scope>
    <source>
        <strain evidence="3">VD146</strain>
    </source>
</reference>
<evidence type="ECO:0008006" key="4">
    <source>
        <dbReference type="Google" id="ProtNLM"/>
    </source>
</evidence>